<accession>A0A4R6S3I8</accession>
<feature type="domain" description="Flavoprotein" evidence="1">
    <location>
        <begin position="21"/>
        <end position="139"/>
    </location>
</feature>
<evidence type="ECO:0000313" key="2">
    <source>
        <dbReference type="EMBL" id="TDP93647.1"/>
    </source>
</evidence>
<name>A0A4R6S3I8_LABRH</name>
<dbReference type="Pfam" id="PF02441">
    <property type="entry name" value="Flavoprotein"/>
    <property type="match status" value="1"/>
</dbReference>
<dbReference type="EMBL" id="SNXZ01000006">
    <property type="protein sequence ID" value="TDP93647.1"/>
    <property type="molecule type" value="Genomic_DNA"/>
</dbReference>
<dbReference type="AlphaFoldDB" id="A0A4R6S3I8"/>
<dbReference type="Gene3D" id="3.40.50.1950">
    <property type="entry name" value="Flavin prenyltransferase-like"/>
    <property type="match status" value="1"/>
</dbReference>
<keyword evidence="3" id="KW-1185">Reference proteome</keyword>
<reference evidence="2 3" key="1">
    <citation type="submission" date="2019-03" db="EMBL/GenBank/DDBJ databases">
        <title>Genomic Encyclopedia of Type Strains, Phase IV (KMG-IV): sequencing the most valuable type-strain genomes for metagenomic binning, comparative biology and taxonomic classification.</title>
        <authorList>
            <person name="Goeker M."/>
        </authorList>
    </citation>
    <scope>NUCLEOTIDE SEQUENCE [LARGE SCALE GENOMIC DNA]</scope>
    <source>
        <strain evidence="2 3">DSM 45361</strain>
    </source>
</reference>
<dbReference type="InterPro" id="IPR036551">
    <property type="entry name" value="Flavin_trans-like"/>
</dbReference>
<dbReference type="Proteomes" id="UP000295444">
    <property type="component" value="Unassembled WGS sequence"/>
</dbReference>
<evidence type="ECO:0000313" key="3">
    <source>
        <dbReference type="Proteomes" id="UP000295444"/>
    </source>
</evidence>
<dbReference type="RefSeq" id="WP_243754345.1">
    <property type="nucleotide sequence ID" value="NZ_SNXZ01000006.1"/>
</dbReference>
<evidence type="ECO:0000259" key="1">
    <source>
        <dbReference type="Pfam" id="PF02441"/>
    </source>
</evidence>
<proteinExistence type="predicted"/>
<gene>
    <name evidence="2" type="ORF">EV186_10641</name>
</gene>
<protein>
    <submittedName>
        <fullName evidence="2">Flavoprotein</fullName>
    </submittedName>
</protein>
<comment type="caution">
    <text evidence="2">The sequence shown here is derived from an EMBL/GenBank/DDBJ whole genome shotgun (WGS) entry which is preliminary data.</text>
</comment>
<organism evidence="2 3">
    <name type="scientific">Labedaea rhizosphaerae</name>
    <dbReference type="NCBI Taxonomy" id="598644"/>
    <lineage>
        <taxon>Bacteria</taxon>
        <taxon>Bacillati</taxon>
        <taxon>Actinomycetota</taxon>
        <taxon>Actinomycetes</taxon>
        <taxon>Pseudonocardiales</taxon>
        <taxon>Pseudonocardiaceae</taxon>
        <taxon>Labedaea</taxon>
    </lineage>
</organism>
<dbReference type="InterPro" id="IPR003382">
    <property type="entry name" value="Flavoprotein"/>
</dbReference>
<dbReference type="SUPFAM" id="SSF52507">
    <property type="entry name" value="Homo-oligomeric flavin-containing Cys decarboxylases, HFCD"/>
    <property type="match status" value="1"/>
</dbReference>
<dbReference type="GO" id="GO:0003824">
    <property type="term" value="F:catalytic activity"/>
    <property type="evidence" value="ECO:0007669"/>
    <property type="project" value="InterPro"/>
</dbReference>
<sequence>MPDRVLYLIGCAAPPVQDLGALVDLLRPHGWRTCVIPTPAAADWFDTDAMARMARHTGFPVRSTSRRPDDPTSLPPADAALVAPATFNTINKLAGGVADNFALGLLHEGIGRRMPTVVMPYAKPALAAHPLFAESLSTLASWGVKVLENELVRPPTKSQPFRWQRLEAALLEHLR</sequence>